<feature type="transmembrane region" description="Helical" evidence="15">
    <location>
        <begin position="47"/>
        <end position="67"/>
    </location>
</feature>
<evidence type="ECO:0000256" key="9">
    <source>
        <dbReference type="ARBA" id="ARBA00022989"/>
    </source>
</evidence>
<keyword evidence="7" id="KW-0762">Sugar transport</keyword>
<evidence type="ECO:0000256" key="1">
    <source>
        <dbReference type="ARBA" id="ARBA00000618"/>
    </source>
</evidence>
<keyword evidence="18" id="KW-1185">Reference proteome</keyword>
<dbReference type="PRINTS" id="PR00171">
    <property type="entry name" value="SUGRTRNSPORT"/>
</dbReference>
<feature type="transmembrane region" description="Helical" evidence="15">
    <location>
        <begin position="160"/>
        <end position="182"/>
    </location>
</feature>
<protein>
    <recommendedName>
        <fullName evidence="13">Solute carrier family 2, facilitated glucose transporter member 10</fullName>
    </recommendedName>
    <alternativeName>
        <fullName evidence="14">Glucose transporter type 10</fullName>
    </alternativeName>
</protein>
<comment type="function">
    <text evidence="12">Facilitative glucose transporter required for the development of the cardiovascular system.</text>
</comment>
<keyword evidence="9 15" id="KW-1133">Transmembrane helix</keyword>
<reference evidence="17 18" key="1">
    <citation type="submission" date="2021-04" db="EMBL/GenBank/DDBJ databases">
        <authorList>
            <person name="De Guttry C."/>
            <person name="Zahm M."/>
            <person name="Klopp C."/>
            <person name="Cabau C."/>
            <person name="Louis A."/>
            <person name="Berthelot C."/>
            <person name="Parey E."/>
            <person name="Roest Crollius H."/>
            <person name="Montfort J."/>
            <person name="Robinson-Rechavi M."/>
            <person name="Bucao C."/>
            <person name="Bouchez O."/>
            <person name="Gislard M."/>
            <person name="Lluch J."/>
            <person name="Milhes M."/>
            <person name="Lampietro C."/>
            <person name="Lopez Roques C."/>
            <person name="Donnadieu C."/>
            <person name="Braasch I."/>
            <person name="Desvignes T."/>
            <person name="Postlethwait J."/>
            <person name="Bobe J."/>
            <person name="Wedekind C."/>
            <person name="Guiguen Y."/>
        </authorList>
    </citation>
    <scope>NUCLEOTIDE SEQUENCE [LARGE SCALE GENOMIC DNA]</scope>
    <source>
        <strain evidence="17">Cs_M1</strain>
        <tissue evidence="17">Blood</tissue>
    </source>
</reference>
<evidence type="ECO:0000256" key="14">
    <source>
        <dbReference type="ARBA" id="ARBA00042909"/>
    </source>
</evidence>
<dbReference type="GO" id="GO:0016020">
    <property type="term" value="C:membrane"/>
    <property type="evidence" value="ECO:0007669"/>
    <property type="project" value="InterPro"/>
</dbReference>
<feature type="transmembrane region" description="Helical" evidence="15">
    <location>
        <begin position="240"/>
        <end position="262"/>
    </location>
</feature>
<evidence type="ECO:0000256" key="5">
    <source>
        <dbReference type="ARBA" id="ARBA00022448"/>
    </source>
</evidence>
<feature type="transmembrane region" description="Helical" evidence="15">
    <location>
        <begin position="473"/>
        <end position="491"/>
    </location>
</feature>
<feature type="transmembrane region" description="Helical" evidence="15">
    <location>
        <begin position="76"/>
        <end position="97"/>
    </location>
</feature>
<dbReference type="PANTHER" id="PTHR48023">
    <property type="entry name" value="D-XYLOSE-PROTON SYMPORTER-LIKE 2"/>
    <property type="match status" value="1"/>
</dbReference>
<dbReference type="InterPro" id="IPR036259">
    <property type="entry name" value="MFS_trans_sf"/>
</dbReference>
<dbReference type="GO" id="GO:0012505">
    <property type="term" value="C:endomembrane system"/>
    <property type="evidence" value="ECO:0007669"/>
    <property type="project" value="UniProtKB-SubCell"/>
</dbReference>
<comment type="similarity">
    <text evidence="4">Belongs to the major facilitator superfamily. Sugar transporter (TC 2.A.1.1) family. Glucose transporter subfamily.</text>
</comment>
<evidence type="ECO:0000256" key="8">
    <source>
        <dbReference type="ARBA" id="ARBA00022692"/>
    </source>
</evidence>
<feature type="transmembrane region" description="Helical" evidence="15">
    <location>
        <begin position="274"/>
        <end position="298"/>
    </location>
</feature>
<dbReference type="SUPFAM" id="SSF103473">
    <property type="entry name" value="MFS general substrate transporter"/>
    <property type="match status" value="1"/>
</dbReference>
<dbReference type="PROSITE" id="PS00216">
    <property type="entry name" value="SUGAR_TRANSPORT_1"/>
    <property type="match status" value="2"/>
</dbReference>
<evidence type="ECO:0000256" key="7">
    <source>
        <dbReference type="ARBA" id="ARBA00022597"/>
    </source>
</evidence>
<evidence type="ECO:0000256" key="15">
    <source>
        <dbReference type="SAM" id="Phobius"/>
    </source>
</evidence>
<evidence type="ECO:0000256" key="6">
    <source>
        <dbReference type="ARBA" id="ARBA00022490"/>
    </source>
</evidence>
<evidence type="ECO:0000256" key="3">
    <source>
        <dbReference type="ARBA" id="ARBA00004556"/>
    </source>
</evidence>
<feature type="transmembrane region" description="Helical" evidence="15">
    <location>
        <begin position="133"/>
        <end position="154"/>
    </location>
</feature>
<keyword evidence="6" id="KW-0963">Cytoplasm</keyword>
<proteinExistence type="inferred from homology"/>
<dbReference type="GO" id="GO:1904659">
    <property type="term" value="P:D-glucose transmembrane transport"/>
    <property type="evidence" value="ECO:0007669"/>
    <property type="project" value="TreeGrafter"/>
</dbReference>
<dbReference type="Pfam" id="PF00083">
    <property type="entry name" value="Sugar_tr"/>
    <property type="match status" value="2"/>
</dbReference>
<feature type="transmembrane region" description="Helical" evidence="15">
    <location>
        <begin position="404"/>
        <end position="429"/>
    </location>
</feature>
<gene>
    <name evidence="17" type="ORF">J4Q44_G00108660</name>
</gene>
<evidence type="ECO:0000256" key="12">
    <source>
        <dbReference type="ARBA" id="ARBA00037777"/>
    </source>
</evidence>
<keyword evidence="10 15" id="KW-0472">Membrane</keyword>
<dbReference type="FunFam" id="1.20.1250.20:FF:000164">
    <property type="entry name" value="solute carrier family 2, facilitated glucose transporter member 10"/>
    <property type="match status" value="1"/>
</dbReference>
<name>A0AAN8QWU8_9TELE</name>
<comment type="caution">
    <text evidence="17">The sequence shown here is derived from an EMBL/GenBank/DDBJ whole genome shotgun (WGS) entry which is preliminary data.</text>
</comment>
<organism evidence="17 18">
    <name type="scientific">Coregonus suidteri</name>
    <dbReference type="NCBI Taxonomy" id="861788"/>
    <lineage>
        <taxon>Eukaryota</taxon>
        <taxon>Metazoa</taxon>
        <taxon>Chordata</taxon>
        <taxon>Craniata</taxon>
        <taxon>Vertebrata</taxon>
        <taxon>Euteleostomi</taxon>
        <taxon>Actinopterygii</taxon>
        <taxon>Neopterygii</taxon>
        <taxon>Teleostei</taxon>
        <taxon>Protacanthopterygii</taxon>
        <taxon>Salmoniformes</taxon>
        <taxon>Salmonidae</taxon>
        <taxon>Coregoninae</taxon>
        <taxon>Coregonus</taxon>
    </lineage>
</organism>
<dbReference type="FunFam" id="1.20.1250.20:FF:000790">
    <property type="entry name" value="Solute carrier family 2 member 10"/>
    <property type="match status" value="1"/>
</dbReference>
<dbReference type="Gene3D" id="1.20.1250.20">
    <property type="entry name" value="MFS general substrate transporter like domains"/>
    <property type="match status" value="3"/>
</dbReference>
<evidence type="ECO:0000313" key="18">
    <source>
        <dbReference type="Proteomes" id="UP001356427"/>
    </source>
</evidence>
<evidence type="ECO:0000259" key="16">
    <source>
        <dbReference type="PROSITE" id="PS50850"/>
    </source>
</evidence>
<comment type="catalytic activity">
    <reaction evidence="1">
        <text>D-glucose(out) = D-glucose(in)</text>
        <dbReference type="Rhea" id="RHEA:60376"/>
        <dbReference type="ChEBI" id="CHEBI:4167"/>
    </reaction>
</comment>
<dbReference type="GO" id="GO:0048471">
    <property type="term" value="C:perinuclear region of cytoplasm"/>
    <property type="evidence" value="ECO:0007669"/>
    <property type="project" value="UniProtKB-SubCell"/>
</dbReference>
<keyword evidence="8 15" id="KW-0812">Transmembrane</keyword>
<dbReference type="PANTHER" id="PTHR48023:SF7">
    <property type="entry name" value="SOLUTE CARRIER FAMILY 2, FACILITATED GLUCOSE TRANSPORTER MEMBER 10"/>
    <property type="match status" value="1"/>
</dbReference>
<feature type="transmembrane region" description="Helical" evidence="15">
    <location>
        <begin position="441"/>
        <end position="461"/>
    </location>
</feature>
<keyword evidence="11" id="KW-0325">Glycoprotein</keyword>
<evidence type="ECO:0000256" key="2">
    <source>
        <dbReference type="ARBA" id="ARBA00004127"/>
    </source>
</evidence>
<dbReference type="GO" id="GO:0072359">
    <property type="term" value="P:circulatory system development"/>
    <property type="evidence" value="ECO:0007669"/>
    <property type="project" value="TreeGrafter"/>
</dbReference>
<comment type="subcellular location">
    <subcellularLocation>
        <location evidence="3">Cytoplasm</location>
        <location evidence="3">Perinuclear region</location>
    </subcellularLocation>
    <subcellularLocation>
        <location evidence="2">Endomembrane system</location>
        <topology evidence="2">Multi-pass membrane protein</topology>
    </subcellularLocation>
</comment>
<dbReference type="InterPro" id="IPR003663">
    <property type="entry name" value="Sugar/inositol_transpt"/>
</dbReference>
<evidence type="ECO:0000256" key="11">
    <source>
        <dbReference type="ARBA" id="ARBA00023180"/>
    </source>
</evidence>
<dbReference type="InterPro" id="IPR005829">
    <property type="entry name" value="Sugar_transporter_CS"/>
</dbReference>
<feature type="transmembrane region" description="Helical" evidence="15">
    <location>
        <begin position="103"/>
        <end position="121"/>
    </location>
</feature>
<accession>A0AAN8QWU8</accession>
<dbReference type="InterPro" id="IPR020846">
    <property type="entry name" value="MFS_dom"/>
</dbReference>
<dbReference type="InterPro" id="IPR050820">
    <property type="entry name" value="MFS_Sugar_Transporter"/>
</dbReference>
<sequence length="554" mass="59887">MGCSTLALSSVVSTLGGLVFGYELGIISGALLQLQAEFRLTCVQQEAVVSALLIGALLASLVGGWLIDRYGRRNSILLSNVLILAGSLVLVSNSYLALVVGRITVGFAMCISSMACCIFVSEMVTPKHRGFLVTLYEVGITVGILGAYAINYILSDARQGWKYMFALAIVPTLAQFVSIWFLPSSAGAPAAGAQSQRGLIHSIENHKVENSAHVSNRLDKPQYSFLNLFQQKDNMRTRTIIALGLVIFQQFTGQPNVLFYSSTIFNSVGFESNASALLASLGLGVVKVIATLVSMVFADRVGRRPLLIGGCMVMSVCLITIGLLSGRSVVNTKTPCSAGDYVKNSTPLTQLTLDNQSSFDISVSQRHGRHDWTEVRDIAYDDVISLGTLMPVPSPAVHNGVVNWIILLCMMAVVSAYSVGFGPMTWLILSEIFPAAVRGRAFAFTNCFNWAANLIVTFSFLNVINVIGLSGTFLSYGLIGVGAVVFFYFMLPETKGKSLEQIDRELCLKRVHNSEECCNILSRRIDSPGLQEKQQFSISIKSTYTGVIIISLGA</sequence>
<evidence type="ECO:0000256" key="13">
    <source>
        <dbReference type="ARBA" id="ARBA00039240"/>
    </source>
</evidence>
<evidence type="ECO:0000256" key="4">
    <source>
        <dbReference type="ARBA" id="ARBA00007004"/>
    </source>
</evidence>
<dbReference type="AlphaFoldDB" id="A0AAN8QWU8"/>
<dbReference type="PROSITE" id="PS50850">
    <property type="entry name" value="MFS"/>
    <property type="match status" value="1"/>
</dbReference>
<dbReference type="GO" id="GO:0055056">
    <property type="term" value="F:D-glucose transmembrane transporter activity"/>
    <property type="evidence" value="ECO:0007669"/>
    <property type="project" value="TreeGrafter"/>
</dbReference>
<dbReference type="Proteomes" id="UP001356427">
    <property type="component" value="Unassembled WGS sequence"/>
</dbReference>
<feature type="transmembrane region" description="Helical" evidence="15">
    <location>
        <begin position="305"/>
        <end position="325"/>
    </location>
</feature>
<evidence type="ECO:0000313" key="17">
    <source>
        <dbReference type="EMBL" id="KAK6319655.1"/>
    </source>
</evidence>
<feature type="domain" description="Major facilitator superfamily (MFS) profile" evidence="16">
    <location>
        <begin position="9"/>
        <end position="495"/>
    </location>
</feature>
<dbReference type="InterPro" id="IPR005828">
    <property type="entry name" value="MFS_sugar_transport-like"/>
</dbReference>
<keyword evidence="5" id="KW-0813">Transport</keyword>
<evidence type="ECO:0000256" key="10">
    <source>
        <dbReference type="ARBA" id="ARBA00023136"/>
    </source>
</evidence>
<dbReference type="EMBL" id="JAGTTL010000008">
    <property type="protein sequence ID" value="KAK6319655.1"/>
    <property type="molecule type" value="Genomic_DNA"/>
</dbReference>